<reference evidence="1 2" key="1">
    <citation type="submission" date="2022-01" db="EMBL/GenBank/DDBJ databases">
        <title>A high-quality chromosome-level genome assembly of rohu carp, Labeo rohita.</title>
        <authorList>
            <person name="Arick M.A. II"/>
            <person name="Hsu C.-Y."/>
            <person name="Magbanua Z."/>
            <person name="Pechanova O."/>
            <person name="Grover C."/>
            <person name="Miller E."/>
            <person name="Thrash A."/>
            <person name="Ezzel L."/>
            <person name="Alam S."/>
            <person name="Benzie J."/>
            <person name="Hamilton M."/>
            <person name="Karsi A."/>
            <person name="Lawrence M.L."/>
            <person name="Peterson D.G."/>
        </authorList>
    </citation>
    <scope>NUCLEOTIDE SEQUENCE [LARGE SCALE GENOMIC DNA]</scope>
    <source>
        <strain evidence="2">BAU-BD-2019</strain>
        <tissue evidence="1">Blood</tissue>
    </source>
</reference>
<proteinExistence type="predicted"/>
<sequence length="571" mass="64818">MASDKNAFHCWKFNNNFTLKSEKGTNITVQCKICLPARKHSRTLLMQDTSRSDVMEDATASSSTHVVTQPPLKQARIDSGLSVSQQRVNKLVFNFLVDDVQCFSLVEQPSFRKLIEGISGGKKVMCRKTLMQRIDREFAVMKESVISKLSNVDTVCTTADIWSAQNRSFFGVTCHWIDKDTLERHSAALACTRLKGRHTYDAVATKLNEIHAEYRIQNKVKSTLTDNGSNFVKAFREFGLREDESDDYSDEVRFLDVCSLLQEDGDGEQFFLPQHQRCAAHTLNLIATNEIHKAASNGSSRKLYRSAMAKCSSVWNKAHRSSLATEVVQEIANMHLTVPSVTRWNSEFRAITKLAGLPEEKLREICDKLDSAFLKEYTEVLKPLAVAIDILQGESKCYLGFLIPTLLSLKTKLFEKMPHLLYNSHIVTTISEAIEERFGSVLASHEAKMATAALPKFRLNWLSPEKRDDMRRTLLQEAIAQEPLHSPATVRDDNSVKSDESEENFFVFHNAKSSFDSTTHDEVRKYLEDSDNNLTSLKAFPTVKRFFIKYNTTLPSSAPVERLFSYYLETE</sequence>
<dbReference type="EMBL" id="JACTAM010000226">
    <property type="protein sequence ID" value="KAI2647620.1"/>
    <property type="molecule type" value="Genomic_DNA"/>
</dbReference>
<dbReference type="SUPFAM" id="SSF53098">
    <property type="entry name" value="Ribonuclease H-like"/>
    <property type="match status" value="1"/>
</dbReference>
<keyword evidence="2" id="KW-1185">Reference proteome</keyword>
<dbReference type="PANTHER" id="PTHR47501:SF6">
    <property type="match status" value="1"/>
</dbReference>
<comment type="caution">
    <text evidence="1">The sequence shown here is derived from an EMBL/GenBank/DDBJ whole genome shotgun (WGS) entry which is preliminary data.</text>
</comment>
<dbReference type="InterPro" id="IPR012337">
    <property type="entry name" value="RNaseH-like_sf"/>
</dbReference>
<accession>A0ABQ8LA58</accession>
<protein>
    <recommendedName>
        <fullName evidence="3">AC9 transposase</fullName>
    </recommendedName>
</protein>
<dbReference type="Proteomes" id="UP000830375">
    <property type="component" value="Unassembled WGS sequence"/>
</dbReference>
<gene>
    <name evidence="1" type="ORF">H4Q32_028295</name>
</gene>
<evidence type="ECO:0000313" key="1">
    <source>
        <dbReference type="EMBL" id="KAI2647620.1"/>
    </source>
</evidence>
<name>A0ABQ8LA58_LABRO</name>
<organism evidence="1 2">
    <name type="scientific">Labeo rohita</name>
    <name type="common">Indian major carp</name>
    <name type="synonym">Cyprinus rohita</name>
    <dbReference type="NCBI Taxonomy" id="84645"/>
    <lineage>
        <taxon>Eukaryota</taxon>
        <taxon>Metazoa</taxon>
        <taxon>Chordata</taxon>
        <taxon>Craniata</taxon>
        <taxon>Vertebrata</taxon>
        <taxon>Euteleostomi</taxon>
        <taxon>Actinopterygii</taxon>
        <taxon>Neopterygii</taxon>
        <taxon>Teleostei</taxon>
        <taxon>Ostariophysi</taxon>
        <taxon>Cypriniformes</taxon>
        <taxon>Cyprinidae</taxon>
        <taxon>Labeoninae</taxon>
        <taxon>Labeonini</taxon>
        <taxon>Labeo</taxon>
    </lineage>
</organism>
<evidence type="ECO:0008006" key="3">
    <source>
        <dbReference type="Google" id="ProtNLM"/>
    </source>
</evidence>
<dbReference type="PANTHER" id="PTHR47501">
    <property type="entry name" value="TRANSPOSASE-RELATED"/>
    <property type="match status" value="1"/>
</dbReference>
<evidence type="ECO:0000313" key="2">
    <source>
        <dbReference type="Proteomes" id="UP000830375"/>
    </source>
</evidence>